<keyword evidence="12" id="KW-1185">Reference proteome</keyword>
<dbReference type="EMBL" id="JADCKB010000009">
    <property type="protein sequence ID" value="MBE5040007.1"/>
    <property type="molecule type" value="Genomic_DNA"/>
</dbReference>
<feature type="transmembrane region" description="Helical" evidence="10">
    <location>
        <begin position="22"/>
        <end position="40"/>
    </location>
</feature>
<evidence type="ECO:0000256" key="10">
    <source>
        <dbReference type="HAMAP-Rule" id="MF_00462"/>
    </source>
</evidence>
<dbReference type="PANTHER" id="PTHR30578:SF0">
    <property type="entry name" value="ION-TRANSLOCATING OXIDOREDUCTASE COMPLEX SUBUNIT D"/>
    <property type="match status" value="1"/>
</dbReference>
<protein>
    <recommendedName>
        <fullName evidence="10">Ion-translocating oxidoreductase complex subunit D</fullName>
        <ecNumber evidence="10">7.-.-.-</ecNumber>
    </recommendedName>
    <alternativeName>
        <fullName evidence="10">Rnf electron transport complex subunit D</fullName>
    </alternativeName>
</protein>
<comment type="function">
    <text evidence="10">Part of a membrane-bound complex that couples electron transfer with translocation of ions across the membrane.</text>
</comment>
<dbReference type="InterPro" id="IPR004338">
    <property type="entry name" value="NqrB/RnfD"/>
</dbReference>
<dbReference type="GO" id="GO:0022900">
    <property type="term" value="P:electron transport chain"/>
    <property type="evidence" value="ECO:0007669"/>
    <property type="project" value="UniProtKB-UniRule"/>
</dbReference>
<keyword evidence="1 10" id="KW-0813">Transport</keyword>
<keyword evidence="4 10" id="KW-0288">FMN</keyword>
<organism evidence="11 12">
    <name type="scientific">Ructibacterium gallinarum</name>
    <dbReference type="NCBI Taxonomy" id="2779355"/>
    <lineage>
        <taxon>Bacteria</taxon>
        <taxon>Bacillati</taxon>
        <taxon>Bacillota</taxon>
        <taxon>Clostridia</taxon>
        <taxon>Eubacteriales</taxon>
        <taxon>Oscillospiraceae</taxon>
        <taxon>Ructibacterium</taxon>
    </lineage>
</organism>
<proteinExistence type="inferred from homology"/>
<keyword evidence="3 10" id="KW-0285">Flavoprotein</keyword>
<keyword evidence="2 10" id="KW-0597">Phosphoprotein</keyword>
<evidence type="ECO:0000313" key="11">
    <source>
        <dbReference type="EMBL" id="MBE5040007.1"/>
    </source>
</evidence>
<keyword evidence="8 10" id="KW-1133">Transmembrane helix</keyword>
<sequence>MGEKLIVSHAPHIAGKDSIQRIMLNVVIALLPALIAGCIVFGYRALIVTLICVASCVIFEALWQKLLNKPATISDFSAVVTGMLLAFNLPASIPLWIPVIGSFFAIIVVKQFFGGLGHNFMNPALGARAFLLASWALAMTTWPQPGTSIPLFYTADVVTAATPLVTDNPPSYLQLFLGNVGGCIGETSTLAILIGAAYLLFQGVIRLRVPVAFIATVALGAWIFGGENGFFTGDWLYQILSGGLMLGAFFMATDYSTTPFTPKGQIIFGIGCGIITILIRFWGGYPEGVSYSILLMNVATPLIDKLTAPRRYGTSKLKKEAA</sequence>
<comment type="subunit">
    <text evidence="10">The complex is composed of six subunits: RnfA, RnfB, RnfC, RnfD, RnfE and RnfG.</text>
</comment>
<dbReference type="InterPro" id="IPR011303">
    <property type="entry name" value="RnfD_bac"/>
</dbReference>
<reference evidence="11" key="1">
    <citation type="submission" date="2020-10" db="EMBL/GenBank/DDBJ databases">
        <title>ChiBAC.</title>
        <authorList>
            <person name="Zenner C."/>
            <person name="Hitch T.C.A."/>
            <person name="Clavel T."/>
        </authorList>
    </citation>
    <scope>NUCLEOTIDE SEQUENCE</scope>
    <source>
        <strain evidence="11">DSM 107454</strain>
    </source>
</reference>
<dbReference type="Pfam" id="PF03116">
    <property type="entry name" value="NQR2_RnfD_RnfE"/>
    <property type="match status" value="1"/>
</dbReference>
<evidence type="ECO:0000256" key="2">
    <source>
        <dbReference type="ARBA" id="ARBA00022553"/>
    </source>
</evidence>
<name>A0A9D5M5T5_9FIRM</name>
<feature type="transmembrane region" description="Helical" evidence="10">
    <location>
        <begin position="176"/>
        <end position="200"/>
    </location>
</feature>
<dbReference type="AlphaFoldDB" id="A0A9D5M5T5"/>
<keyword evidence="5 10" id="KW-0812">Transmembrane</keyword>
<gene>
    <name evidence="10" type="primary">rnfD</name>
    <name evidence="11" type="ORF">INF28_05960</name>
</gene>
<dbReference type="GO" id="GO:0055085">
    <property type="term" value="P:transmembrane transport"/>
    <property type="evidence" value="ECO:0007669"/>
    <property type="project" value="InterPro"/>
</dbReference>
<comment type="similarity">
    <text evidence="10">Belongs to the NqrB/RnfD family.</text>
</comment>
<evidence type="ECO:0000256" key="3">
    <source>
        <dbReference type="ARBA" id="ARBA00022630"/>
    </source>
</evidence>
<dbReference type="GO" id="GO:0005886">
    <property type="term" value="C:plasma membrane"/>
    <property type="evidence" value="ECO:0007669"/>
    <property type="project" value="UniProtKB-SubCell"/>
</dbReference>
<dbReference type="EC" id="7.-.-.-" evidence="10"/>
<feature type="transmembrane region" description="Helical" evidence="10">
    <location>
        <begin position="236"/>
        <end position="253"/>
    </location>
</feature>
<comment type="subcellular location">
    <subcellularLocation>
        <location evidence="10">Cell membrane</location>
        <topology evidence="10">Multi-pass membrane protein</topology>
    </subcellularLocation>
</comment>
<comment type="caution">
    <text evidence="11">The sequence shown here is derived from an EMBL/GenBank/DDBJ whole genome shotgun (WGS) entry which is preliminary data.</text>
</comment>
<keyword evidence="6 10" id="KW-1278">Translocase</keyword>
<dbReference type="RefSeq" id="WP_226392554.1">
    <property type="nucleotide sequence ID" value="NZ_JADCKB010000009.1"/>
</dbReference>
<dbReference type="HAMAP" id="MF_00462">
    <property type="entry name" value="RsxD_RnfD"/>
    <property type="match status" value="1"/>
</dbReference>
<feature type="transmembrane region" description="Helical" evidence="10">
    <location>
        <begin position="125"/>
        <end position="142"/>
    </location>
</feature>
<evidence type="ECO:0000256" key="4">
    <source>
        <dbReference type="ARBA" id="ARBA00022643"/>
    </source>
</evidence>
<dbReference type="PANTHER" id="PTHR30578">
    <property type="entry name" value="ELECTRON TRANSPORT COMPLEX PROTEIN RNFD"/>
    <property type="match status" value="1"/>
</dbReference>
<feature type="transmembrane region" description="Helical" evidence="10">
    <location>
        <begin position="46"/>
        <end position="63"/>
    </location>
</feature>
<accession>A0A9D5M5T5</accession>
<evidence type="ECO:0000256" key="1">
    <source>
        <dbReference type="ARBA" id="ARBA00022448"/>
    </source>
</evidence>
<comment type="cofactor">
    <cofactor evidence="10">
        <name>FMN</name>
        <dbReference type="ChEBI" id="CHEBI:58210"/>
    </cofactor>
</comment>
<keyword evidence="9 10" id="KW-0472">Membrane</keyword>
<evidence type="ECO:0000256" key="6">
    <source>
        <dbReference type="ARBA" id="ARBA00022967"/>
    </source>
</evidence>
<evidence type="ECO:0000256" key="9">
    <source>
        <dbReference type="ARBA" id="ARBA00023136"/>
    </source>
</evidence>
<dbReference type="Proteomes" id="UP000806542">
    <property type="component" value="Unassembled WGS sequence"/>
</dbReference>
<evidence type="ECO:0000256" key="7">
    <source>
        <dbReference type="ARBA" id="ARBA00022982"/>
    </source>
</evidence>
<evidence type="ECO:0000313" key="12">
    <source>
        <dbReference type="Proteomes" id="UP000806542"/>
    </source>
</evidence>
<feature type="transmembrane region" description="Helical" evidence="10">
    <location>
        <begin position="265"/>
        <end position="283"/>
    </location>
</feature>
<feature type="transmembrane region" description="Helical" evidence="10">
    <location>
        <begin position="207"/>
        <end position="224"/>
    </location>
</feature>
<feature type="transmembrane region" description="Helical" evidence="10">
    <location>
        <begin position="95"/>
        <end position="113"/>
    </location>
</feature>
<keyword evidence="7 10" id="KW-0249">Electron transport</keyword>
<evidence type="ECO:0000256" key="8">
    <source>
        <dbReference type="ARBA" id="ARBA00022989"/>
    </source>
</evidence>
<evidence type="ECO:0000256" key="5">
    <source>
        <dbReference type="ARBA" id="ARBA00022692"/>
    </source>
</evidence>
<feature type="modified residue" description="FMN phosphoryl threonine" evidence="10">
    <location>
        <position position="162"/>
    </location>
</feature>
<keyword evidence="10" id="KW-1003">Cell membrane</keyword>
<dbReference type="NCBIfam" id="TIGR01946">
    <property type="entry name" value="rnfD"/>
    <property type="match status" value="1"/>
</dbReference>